<dbReference type="RefSeq" id="WP_311340994.1">
    <property type="nucleotide sequence ID" value="NZ_JAVRHS010000007.1"/>
</dbReference>
<organism evidence="1 2">
    <name type="scientific">Croceicoccus esteveae</name>
    <dbReference type="NCBI Taxonomy" id="3075597"/>
    <lineage>
        <taxon>Bacteria</taxon>
        <taxon>Pseudomonadati</taxon>
        <taxon>Pseudomonadota</taxon>
        <taxon>Alphaproteobacteria</taxon>
        <taxon>Sphingomonadales</taxon>
        <taxon>Erythrobacteraceae</taxon>
        <taxon>Croceicoccus</taxon>
    </lineage>
</organism>
<evidence type="ECO:0000313" key="1">
    <source>
        <dbReference type="EMBL" id="MDT0576415.1"/>
    </source>
</evidence>
<accession>A0ABU2ZIJ2</accession>
<keyword evidence="2" id="KW-1185">Reference proteome</keyword>
<protein>
    <submittedName>
        <fullName evidence="1">Uncharacterized protein</fullName>
    </submittedName>
</protein>
<proteinExistence type="predicted"/>
<dbReference type="EMBL" id="JAVRHS010000007">
    <property type="protein sequence ID" value="MDT0576415.1"/>
    <property type="molecule type" value="Genomic_DNA"/>
</dbReference>
<sequence>MSAMFQNALAAIRMGIEDYALDRPERSLSAVRNFYAGVLLLAKEVLVRRAPLADPDAVIGARYKPIPDGLGGIAYIPDSRTTIDFATLGKRFKDFGLEIDRASLTELSDIRNQVEHRFTNKPSQVVREIIAKAFPVTAQLFRLAGEDPRVQLGEAWTTMLEARTLYEQELERCLKTLGVVEWRSATVADAHLRCDDCGSDLIAQSDPLNSDQANMALLCQACGAAPSVDAVILELVERALEADAYIRMKDSGESGPVFECRGCGEEAYIDFEGGCALCGEAVQWENCMVCHSRIPLEDALAGFDEGVCSYCTHIAAKDD</sequence>
<gene>
    <name evidence="1" type="ORF">RM533_09465</name>
</gene>
<evidence type="ECO:0000313" key="2">
    <source>
        <dbReference type="Proteomes" id="UP001259803"/>
    </source>
</evidence>
<dbReference type="Proteomes" id="UP001259803">
    <property type="component" value="Unassembled WGS sequence"/>
</dbReference>
<comment type="caution">
    <text evidence="1">The sequence shown here is derived from an EMBL/GenBank/DDBJ whole genome shotgun (WGS) entry which is preliminary data.</text>
</comment>
<reference evidence="1 2" key="1">
    <citation type="submission" date="2023-09" db="EMBL/GenBank/DDBJ databases">
        <authorList>
            <person name="Rey-Velasco X."/>
        </authorList>
    </citation>
    <scope>NUCLEOTIDE SEQUENCE [LARGE SCALE GENOMIC DNA]</scope>
    <source>
        <strain evidence="1 2">F390</strain>
    </source>
</reference>
<name>A0ABU2ZIJ2_9SPHN</name>